<dbReference type="SUPFAM" id="SSF53335">
    <property type="entry name" value="S-adenosyl-L-methionine-dependent methyltransferases"/>
    <property type="match status" value="1"/>
</dbReference>
<dbReference type="InterPro" id="IPR006764">
    <property type="entry name" value="SAM_dep_MeTrfase_SAV2177_type"/>
</dbReference>
<gene>
    <name evidence="1" type="ORF">ACFFTR_08405</name>
</gene>
<dbReference type="EC" id="2.1.1.-" evidence="1"/>
<evidence type="ECO:0000313" key="1">
    <source>
        <dbReference type="EMBL" id="MFB9443103.1"/>
    </source>
</evidence>
<comment type="caution">
    <text evidence="1">The sequence shown here is derived from an EMBL/GenBank/DDBJ whole genome shotgun (WGS) entry which is preliminary data.</text>
</comment>
<organism evidence="1 2">
    <name type="scientific">Dactylosporangium vinaceum</name>
    <dbReference type="NCBI Taxonomy" id="53362"/>
    <lineage>
        <taxon>Bacteria</taxon>
        <taxon>Bacillati</taxon>
        <taxon>Actinomycetota</taxon>
        <taxon>Actinomycetes</taxon>
        <taxon>Micromonosporales</taxon>
        <taxon>Micromonosporaceae</taxon>
        <taxon>Dactylosporangium</taxon>
    </lineage>
</organism>
<dbReference type="InterPro" id="IPR029063">
    <property type="entry name" value="SAM-dependent_MTases_sf"/>
</dbReference>
<dbReference type="GO" id="GO:0008168">
    <property type="term" value="F:methyltransferase activity"/>
    <property type="evidence" value="ECO:0007669"/>
    <property type="project" value="UniProtKB-KW"/>
</dbReference>
<evidence type="ECO:0000313" key="2">
    <source>
        <dbReference type="Proteomes" id="UP001589608"/>
    </source>
</evidence>
<name>A0ABV5M2Y0_9ACTN</name>
<dbReference type="RefSeq" id="WP_223099587.1">
    <property type="nucleotide sequence ID" value="NZ_CP061913.1"/>
</dbReference>
<dbReference type="EMBL" id="JBHMCA010000019">
    <property type="protein sequence ID" value="MFB9443103.1"/>
    <property type="molecule type" value="Genomic_DNA"/>
</dbReference>
<keyword evidence="2" id="KW-1185">Reference proteome</keyword>
<keyword evidence="1" id="KW-0808">Transferase</keyword>
<sequence>MTATRPISPIGTARERLVGAAVRGDGPVLDERPSPARILDFLRGGAHTFADDRTVGAAILRAAPQLRTALHAEWTFRRHLVLRAIAGGVSEILELGAGMAVPNAVAGVDHRHIPPGVRVVAVDADPVAVEQQRLVHADRPDVTVVHADPGHPETLLDLAGQTLTLREPVLALCLGVLHHLPDTAASRLLAVLSSRLPAGSRLVISHLVTDDQPAATAASLTRLYAGTSQPLYLRTRRQFRTLLHTAGLTGITPPRRRRTRGGGRGMLALAAPHIPGRLASGVAEGRPA</sequence>
<dbReference type="Pfam" id="PF04672">
    <property type="entry name" value="Methyltransf_19"/>
    <property type="match status" value="1"/>
</dbReference>
<dbReference type="GO" id="GO:0032259">
    <property type="term" value="P:methylation"/>
    <property type="evidence" value="ECO:0007669"/>
    <property type="project" value="UniProtKB-KW"/>
</dbReference>
<keyword evidence="1" id="KW-0489">Methyltransferase</keyword>
<reference evidence="1 2" key="1">
    <citation type="submission" date="2024-09" db="EMBL/GenBank/DDBJ databases">
        <authorList>
            <person name="Sun Q."/>
            <person name="Mori K."/>
        </authorList>
    </citation>
    <scope>NUCLEOTIDE SEQUENCE [LARGE SCALE GENOMIC DNA]</scope>
    <source>
        <strain evidence="1 2">JCM 3307</strain>
    </source>
</reference>
<proteinExistence type="predicted"/>
<dbReference type="Gene3D" id="3.40.50.150">
    <property type="entry name" value="Vaccinia Virus protein VP39"/>
    <property type="match status" value="1"/>
</dbReference>
<protein>
    <submittedName>
        <fullName evidence="1">SAM-dependent methyltransferase</fullName>
        <ecNumber evidence="1">2.1.1.-</ecNumber>
    </submittedName>
</protein>
<dbReference type="Proteomes" id="UP001589608">
    <property type="component" value="Unassembled WGS sequence"/>
</dbReference>
<dbReference type="CDD" id="cd02440">
    <property type="entry name" value="AdoMet_MTases"/>
    <property type="match status" value="1"/>
</dbReference>
<accession>A0ABV5M2Y0</accession>